<dbReference type="PANTHER" id="PTHR12895">
    <property type="entry name" value="DYMECLIN"/>
    <property type="match status" value="1"/>
</dbReference>
<evidence type="ECO:0000256" key="1">
    <source>
        <dbReference type="ARBA" id="ARBA00010603"/>
    </source>
</evidence>
<dbReference type="PANTHER" id="PTHR12895:SF9">
    <property type="entry name" value="DYMECLIN"/>
    <property type="match status" value="1"/>
</dbReference>
<evidence type="ECO:0000256" key="3">
    <source>
        <dbReference type="ARBA" id="ARBA00022707"/>
    </source>
</evidence>
<keyword evidence="4" id="KW-0449">Lipoprotein</keyword>
<feature type="compositionally biased region" description="Acidic residues" evidence="5">
    <location>
        <begin position="199"/>
        <end position="208"/>
    </location>
</feature>
<sequence>MEIQNDREQDHMRRFRREAQDRRTHHLRNMTTYLPATFSSWIDGKHFPAKRLSMGGIISSETNIEGNVPLQRLAGQGAISDNDPFWNNLLSFNLKIDDYDAKQAKAFDDSLNNFLQSLMYNTQTSGNFAAFIRVFLRRSTELKTSEQYDNKIYLWQTANALIILRYICKFLTQRMNESEFVRVFATSASAPSSSLSSSDEAESEDENQSESGQLYCNTAEKLLDTLIDILADLPVNDNTMAIHVEAVKCLITMLSSQLYHESVVNTSVVFSYFITGACSKRAAILTKTMLRNYLIHNSEYHPLKKNEGGSIVLGIASSFWSMVQAAAGGDDDAEEIQDYPVTLGSLSILLLLNLACHHPAKGCNPFKETLALFQNSQEVSSLTIDKSTFKLDYNALYERLCATACQEPPMLLLYLLLHRNCGFRNFVLSRINLENLVLPVIKILHEGVASSSSNSHHMYLALIVMLILSEDDFFCKIIHETMIRDVDWLESDRPIREISLGGLCVMVFVRTIHKNAIRMRDRYLHTNCLAALANMSSCFKNLSPVVCQKIIALLELLSKRYIKMVEHMRVTAEQEANSGNSLGYHDDVIALEEGIRTLLEIINSTLCGNLRNNPHLIYTLLYHRSLFDSYQQHPMFQDLLANITLVISHFSSKVVHVRSGDGTAMMEIIEKEAMVLPTDRLAKFPELKFRYVEDENTVEFFVPYVWRLTVQHSSILFESSRVKLFNARMLIAGG</sequence>
<dbReference type="Pfam" id="PF09742">
    <property type="entry name" value="Dymeclin"/>
    <property type="match status" value="1"/>
</dbReference>
<comment type="similarity">
    <text evidence="1">Belongs to the dymeclin family.</text>
</comment>
<proteinExistence type="inferred from homology"/>
<feature type="region of interest" description="Disordered" evidence="5">
    <location>
        <begin position="190"/>
        <end position="211"/>
    </location>
</feature>
<evidence type="ECO:0000313" key="7">
    <source>
        <dbReference type="Proteomes" id="UP001303046"/>
    </source>
</evidence>
<comment type="caution">
    <text evidence="6">The sequence shown here is derived from an EMBL/GenBank/DDBJ whole genome shotgun (WGS) entry which is preliminary data.</text>
</comment>
<dbReference type="Proteomes" id="UP001303046">
    <property type="component" value="Unassembled WGS sequence"/>
</dbReference>
<dbReference type="InterPro" id="IPR019142">
    <property type="entry name" value="Dymeclin"/>
</dbReference>
<gene>
    <name evidence="6" type="primary">Necator_chrII.g7256</name>
    <name evidence="6" type="ORF">RB195_019463</name>
</gene>
<evidence type="ECO:0000256" key="5">
    <source>
        <dbReference type="SAM" id="MobiDB-lite"/>
    </source>
</evidence>
<keyword evidence="7" id="KW-1185">Reference proteome</keyword>
<reference evidence="6 7" key="1">
    <citation type="submission" date="2023-08" db="EMBL/GenBank/DDBJ databases">
        <title>A Necator americanus chromosomal reference genome.</title>
        <authorList>
            <person name="Ilik V."/>
            <person name="Petrzelkova K.J."/>
            <person name="Pardy F."/>
            <person name="Fuh T."/>
            <person name="Niatou-Singa F.S."/>
            <person name="Gouil Q."/>
            <person name="Baker L."/>
            <person name="Ritchie M.E."/>
            <person name="Jex A.R."/>
            <person name="Gazzola D."/>
            <person name="Li H."/>
            <person name="Toshio Fujiwara R."/>
            <person name="Zhan B."/>
            <person name="Aroian R.V."/>
            <person name="Pafco B."/>
            <person name="Schwarz E.M."/>
        </authorList>
    </citation>
    <scope>NUCLEOTIDE SEQUENCE [LARGE SCALE GENOMIC DNA]</scope>
    <source>
        <strain evidence="6 7">Aroian</strain>
        <tissue evidence="6">Whole animal</tissue>
    </source>
</reference>
<evidence type="ECO:0000256" key="4">
    <source>
        <dbReference type="ARBA" id="ARBA00023288"/>
    </source>
</evidence>
<keyword evidence="3" id="KW-0519">Myristate</keyword>
<accession>A0ABR1CEA3</accession>
<protein>
    <recommendedName>
        <fullName evidence="2">Dymeclin</fullName>
    </recommendedName>
</protein>
<dbReference type="EMBL" id="JAVFWL010000002">
    <property type="protein sequence ID" value="KAK6736776.1"/>
    <property type="molecule type" value="Genomic_DNA"/>
</dbReference>
<evidence type="ECO:0000313" key="6">
    <source>
        <dbReference type="EMBL" id="KAK6736776.1"/>
    </source>
</evidence>
<organism evidence="6 7">
    <name type="scientific">Necator americanus</name>
    <name type="common">Human hookworm</name>
    <dbReference type="NCBI Taxonomy" id="51031"/>
    <lineage>
        <taxon>Eukaryota</taxon>
        <taxon>Metazoa</taxon>
        <taxon>Ecdysozoa</taxon>
        <taxon>Nematoda</taxon>
        <taxon>Chromadorea</taxon>
        <taxon>Rhabditida</taxon>
        <taxon>Rhabditina</taxon>
        <taxon>Rhabditomorpha</taxon>
        <taxon>Strongyloidea</taxon>
        <taxon>Ancylostomatidae</taxon>
        <taxon>Bunostominae</taxon>
        <taxon>Necator</taxon>
    </lineage>
</organism>
<name>A0ABR1CEA3_NECAM</name>
<evidence type="ECO:0000256" key="2">
    <source>
        <dbReference type="ARBA" id="ARBA00015736"/>
    </source>
</evidence>